<keyword evidence="3" id="KW-1185">Reference proteome</keyword>
<dbReference type="Pfam" id="PF07859">
    <property type="entry name" value="Abhydrolase_3"/>
    <property type="match status" value="1"/>
</dbReference>
<name>A0AAV7FBL7_ARIFI</name>
<reference evidence="2 3" key="1">
    <citation type="submission" date="2021-07" db="EMBL/GenBank/DDBJ databases">
        <title>The Aristolochia fimbriata genome: insights into angiosperm evolution, floral development and chemical biosynthesis.</title>
        <authorList>
            <person name="Jiao Y."/>
        </authorList>
    </citation>
    <scope>NUCLEOTIDE SEQUENCE [LARGE SCALE GENOMIC DNA]</scope>
    <source>
        <strain evidence="2">IBCAS-2021</strain>
        <tissue evidence="2">Leaf</tissue>
    </source>
</reference>
<organism evidence="2 3">
    <name type="scientific">Aristolochia fimbriata</name>
    <name type="common">White veined hardy Dutchman's pipe vine</name>
    <dbReference type="NCBI Taxonomy" id="158543"/>
    <lineage>
        <taxon>Eukaryota</taxon>
        <taxon>Viridiplantae</taxon>
        <taxon>Streptophyta</taxon>
        <taxon>Embryophyta</taxon>
        <taxon>Tracheophyta</taxon>
        <taxon>Spermatophyta</taxon>
        <taxon>Magnoliopsida</taxon>
        <taxon>Magnoliidae</taxon>
        <taxon>Piperales</taxon>
        <taxon>Aristolochiaceae</taxon>
        <taxon>Aristolochia</taxon>
    </lineage>
</organism>
<proteinExistence type="predicted"/>
<gene>
    <name evidence="2" type="ORF">H6P81_002892</name>
</gene>
<dbReference type="Gene3D" id="3.40.50.1820">
    <property type="entry name" value="alpha/beta hydrolase"/>
    <property type="match status" value="1"/>
</dbReference>
<dbReference type="SUPFAM" id="SSF53474">
    <property type="entry name" value="alpha/beta-Hydrolases"/>
    <property type="match status" value="1"/>
</dbReference>
<dbReference type="InterPro" id="IPR029058">
    <property type="entry name" value="AB_hydrolase_fold"/>
</dbReference>
<dbReference type="AlphaFoldDB" id="A0AAV7FBL7"/>
<feature type="domain" description="Alpha/beta hydrolase fold-3" evidence="1">
    <location>
        <begin position="89"/>
        <end position="318"/>
    </location>
</feature>
<dbReference type="PANTHER" id="PTHR23024">
    <property type="entry name" value="ARYLACETAMIDE DEACETYLASE"/>
    <property type="match status" value="1"/>
</dbReference>
<dbReference type="Proteomes" id="UP000825729">
    <property type="component" value="Unassembled WGS sequence"/>
</dbReference>
<comment type="caution">
    <text evidence="2">The sequence shown here is derived from an EMBL/GenBank/DDBJ whole genome shotgun (WGS) entry which is preliminary data.</text>
</comment>
<dbReference type="GO" id="GO:0016787">
    <property type="term" value="F:hydrolase activity"/>
    <property type="evidence" value="ECO:0007669"/>
    <property type="project" value="InterPro"/>
</dbReference>
<sequence length="342" mass="37532">MGAISLSDTRFSSYVGNGHGQHGAVVEEIEGLIRLYKDGHVERPPIVPNVSAAFSTDPDVISRDVTVDDFNAVWARLYVPMRQTKLPLLVYFHGGGFCVGSAAWRSYHEFLSQLASTADCLIMSVNYRLAPEHPLPAAFEDGVSAVKWVRQQAVSSGEEHKWWASRCNFSKVFVGGDSAGACLAHNVVTRLRSPTALKPVTIGGVILIQPFFAGESRTASEKNMVQPASSALSLRASDAYWRLALPPGTNRDHPWCNPLSKSAAIYQNMENLNLPPTMVCISELDILKDRNLEFCAAMKSAGKSVEQVVYMGVGHAFQILHNYPLSQIRTQEMIAHIKAFIS</sequence>
<evidence type="ECO:0000313" key="3">
    <source>
        <dbReference type="Proteomes" id="UP000825729"/>
    </source>
</evidence>
<protein>
    <recommendedName>
        <fullName evidence="1">Alpha/beta hydrolase fold-3 domain-containing protein</fullName>
    </recommendedName>
</protein>
<dbReference type="InterPro" id="IPR050466">
    <property type="entry name" value="Carboxylest/Gibb_receptor"/>
</dbReference>
<dbReference type="EMBL" id="JAINDJ010000002">
    <property type="protein sequence ID" value="KAG9458384.1"/>
    <property type="molecule type" value="Genomic_DNA"/>
</dbReference>
<evidence type="ECO:0000313" key="2">
    <source>
        <dbReference type="EMBL" id="KAG9458384.1"/>
    </source>
</evidence>
<evidence type="ECO:0000259" key="1">
    <source>
        <dbReference type="Pfam" id="PF07859"/>
    </source>
</evidence>
<dbReference type="InterPro" id="IPR013094">
    <property type="entry name" value="AB_hydrolase_3"/>
</dbReference>
<dbReference type="PANTHER" id="PTHR23024:SF589">
    <property type="entry name" value="CARBOXYLESTERASE 17-RELATED"/>
    <property type="match status" value="1"/>
</dbReference>
<accession>A0AAV7FBL7</accession>